<proteinExistence type="predicted"/>
<name>A0A0E9TXT0_ANGAN</name>
<accession>A0A0E9TXT0</accession>
<organism evidence="1">
    <name type="scientific">Anguilla anguilla</name>
    <name type="common">European freshwater eel</name>
    <name type="synonym">Muraena anguilla</name>
    <dbReference type="NCBI Taxonomy" id="7936"/>
    <lineage>
        <taxon>Eukaryota</taxon>
        <taxon>Metazoa</taxon>
        <taxon>Chordata</taxon>
        <taxon>Craniata</taxon>
        <taxon>Vertebrata</taxon>
        <taxon>Euteleostomi</taxon>
        <taxon>Actinopterygii</taxon>
        <taxon>Neopterygii</taxon>
        <taxon>Teleostei</taxon>
        <taxon>Anguilliformes</taxon>
        <taxon>Anguillidae</taxon>
        <taxon>Anguilla</taxon>
    </lineage>
</organism>
<reference evidence="1" key="2">
    <citation type="journal article" date="2015" name="Fish Shellfish Immunol.">
        <title>Early steps in the European eel (Anguilla anguilla)-Vibrio vulnificus interaction in the gills: Role of the RtxA13 toxin.</title>
        <authorList>
            <person name="Callol A."/>
            <person name="Pajuelo D."/>
            <person name="Ebbesson L."/>
            <person name="Teles M."/>
            <person name="MacKenzie S."/>
            <person name="Amaro C."/>
        </authorList>
    </citation>
    <scope>NUCLEOTIDE SEQUENCE</scope>
</reference>
<reference evidence="1" key="1">
    <citation type="submission" date="2014-11" db="EMBL/GenBank/DDBJ databases">
        <authorList>
            <person name="Amaro Gonzalez C."/>
        </authorList>
    </citation>
    <scope>NUCLEOTIDE SEQUENCE</scope>
</reference>
<sequence>MDKYIIYGQVFKSAFWCKRILKYIIRN</sequence>
<protein>
    <submittedName>
        <fullName evidence="1">Uncharacterized protein</fullName>
    </submittedName>
</protein>
<dbReference type="EMBL" id="GBXM01051019">
    <property type="protein sequence ID" value="JAH57558.1"/>
    <property type="molecule type" value="Transcribed_RNA"/>
</dbReference>
<evidence type="ECO:0000313" key="1">
    <source>
        <dbReference type="EMBL" id="JAH57558.1"/>
    </source>
</evidence>
<dbReference type="AlphaFoldDB" id="A0A0E9TXT0"/>